<feature type="domain" description="Cadherin" evidence="13">
    <location>
        <begin position="98"/>
        <end position="203"/>
    </location>
</feature>
<dbReference type="InterPro" id="IPR020894">
    <property type="entry name" value="Cadherin_CS"/>
</dbReference>
<dbReference type="PROSITE" id="PS00232">
    <property type="entry name" value="CADHERIN_1"/>
    <property type="match status" value="4"/>
</dbReference>
<dbReference type="SMART" id="SM00112">
    <property type="entry name" value="CA"/>
    <property type="match status" value="5"/>
</dbReference>
<dbReference type="GO" id="GO:0005509">
    <property type="term" value="F:calcium ion binding"/>
    <property type="evidence" value="ECO:0007669"/>
    <property type="project" value="UniProtKB-UniRule"/>
</dbReference>
<feature type="domain" description="Cadherin" evidence="13">
    <location>
        <begin position="204"/>
        <end position="321"/>
    </location>
</feature>
<comment type="subcellular location">
    <subcellularLocation>
        <location evidence="1">Cell membrane</location>
        <topology evidence="1">Single-pass type I membrane protein</topology>
    </subcellularLocation>
</comment>
<dbReference type="Proteomes" id="UP000050790">
    <property type="component" value="Unassembled WGS sequence"/>
</dbReference>
<dbReference type="Pfam" id="PF00028">
    <property type="entry name" value="Cadherin"/>
    <property type="match status" value="4"/>
</dbReference>
<name>A0AA84ZKC6_9TREM</name>
<evidence type="ECO:0000256" key="6">
    <source>
        <dbReference type="ARBA" id="ARBA00022837"/>
    </source>
</evidence>
<evidence type="ECO:0000256" key="1">
    <source>
        <dbReference type="ARBA" id="ARBA00004251"/>
    </source>
</evidence>
<evidence type="ECO:0000259" key="13">
    <source>
        <dbReference type="PROSITE" id="PS50268"/>
    </source>
</evidence>
<dbReference type="GO" id="GO:0005886">
    <property type="term" value="C:plasma membrane"/>
    <property type="evidence" value="ECO:0007669"/>
    <property type="project" value="UniProtKB-SubCell"/>
</dbReference>
<dbReference type="InterPro" id="IPR015919">
    <property type="entry name" value="Cadherin-like_sf"/>
</dbReference>
<dbReference type="GO" id="GO:0007156">
    <property type="term" value="P:homophilic cell adhesion via plasma membrane adhesion molecules"/>
    <property type="evidence" value="ECO:0007669"/>
    <property type="project" value="InterPro"/>
</dbReference>
<keyword evidence="5" id="KW-0677">Repeat</keyword>
<keyword evidence="3 12" id="KW-0812">Transmembrane</keyword>
<accession>A0AA84ZKC6</accession>
<proteinExistence type="predicted"/>
<keyword evidence="2" id="KW-1003">Cell membrane</keyword>
<keyword evidence="6 11" id="KW-0106">Calcium</keyword>
<feature type="domain" description="Cadherin" evidence="13">
    <location>
        <begin position="322"/>
        <end position="459"/>
    </location>
</feature>
<dbReference type="PANTHER" id="PTHR24026">
    <property type="entry name" value="FAT ATYPICAL CADHERIN-RELATED"/>
    <property type="match status" value="1"/>
</dbReference>
<keyword evidence="4" id="KW-0732">Signal</keyword>
<dbReference type="InterPro" id="IPR002126">
    <property type="entry name" value="Cadherin-like_dom"/>
</dbReference>
<reference evidence="15" key="1">
    <citation type="submission" date="2023-11" db="UniProtKB">
        <authorList>
            <consortium name="WormBaseParasite"/>
        </authorList>
    </citation>
    <scope>IDENTIFICATION</scope>
</reference>
<dbReference type="CDD" id="cd11304">
    <property type="entry name" value="Cadherin_repeat"/>
    <property type="match status" value="5"/>
</dbReference>
<feature type="transmembrane region" description="Helical" evidence="12">
    <location>
        <begin position="924"/>
        <end position="948"/>
    </location>
</feature>
<evidence type="ECO:0000313" key="15">
    <source>
        <dbReference type="WBParaSite" id="SMRG1_32540.2"/>
    </source>
</evidence>
<dbReference type="PROSITE" id="PS50268">
    <property type="entry name" value="CADHERIN_2"/>
    <property type="match status" value="6"/>
</dbReference>
<evidence type="ECO:0000256" key="12">
    <source>
        <dbReference type="SAM" id="Phobius"/>
    </source>
</evidence>
<dbReference type="Gene3D" id="2.60.40.60">
    <property type="entry name" value="Cadherins"/>
    <property type="match status" value="7"/>
</dbReference>
<evidence type="ECO:0000256" key="3">
    <source>
        <dbReference type="ARBA" id="ARBA00022692"/>
    </source>
</evidence>
<dbReference type="FunFam" id="2.60.40.60:FF:000007">
    <property type="entry name" value="Protocadherin alpha 2"/>
    <property type="match status" value="1"/>
</dbReference>
<dbReference type="WBParaSite" id="SMRG1_32540.2">
    <property type="protein sequence ID" value="SMRG1_32540.2"/>
    <property type="gene ID" value="SMRG1_32540"/>
</dbReference>
<evidence type="ECO:0000256" key="2">
    <source>
        <dbReference type="ARBA" id="ARBA00022475"/>
    </source>
</evidence>
<protein>
    <recommendedName>
        <fullName evidence="13">Cadherin domain-containing protein</fullName>
    </recommendedName>
</protein>
<keyword evidence="10" id="KW-0325">Glycoprotein</keyword>
<dbReference type="PRINTS" id="PR00205">
    <property type="entry name" value="CADHERIN"/>
</dbReference>
<evidence type="ECO:0000256" key="5">
    <source>
        <dbReference type="ARBA" id="ARBA00022737"/>
    </source>
</evidence>
<keyword evidence="9 12" id="KW-0472">Membrane</keyword>
<dbReference type="PANTHER" id="PTHR24026:SF136">
    <property type="entry name" value="PROTOCADHERIN-23"/>
    <property type="match status" value="1"/>
</dbReference>
<keyword evidence="8 12" id="KW-1133">Transmembrane helix</keyword>
<evidence type="ECO:0000256" key="9">
    <source>
        <dbReference type="ARBA" id="ARBA00023136"/>
    </source>
</evidence>
<evidence type="ECO:0000256" key="8">
    <source>
        <dbReference type="ARBA" id="ARBA00022989"/>
    </source>
</evidence>
<evidence type="ECO:0000256" key="4">
    <source>
        <dbReference type="ARBA" id="ARBA00022729"/>
    </source>
</evidence>
<keyword evidence="7" id="KW-0130">Cell adhesion</keyword>
<feature type="domain" description="Cadherin" evidence="13">
    <location>
        <begin position="787"/>
        <end position="883"/>
    </location>
</feature>
<dbReference type="FunFam" id="2.60.40.60:FF:000116">
    <property type="entry name" value="Dachsous cadherin-related 2"/>
    <property type="match status" value="1"/>
</dbReference>
<dbReference type="SUPFAM" id="SSF49313">
    <property type="entry name" value="Cadherin-like"/>
    <property type="match status" value="5"/>
</dbReference>
<evidence type="ECO:0000256" key="7">
    <source>
        <dbReference type="ARBA" id="ARBA00022889"/>
    </source>
</evidence>
<sequence>MFKLQFIFPSFIQSDYRIDKLYFLESLFFSLLKVRLSYSFILIIIMIYDIWFTTSTKLLVNNSIDNRMVSNIVDKKLSKRLVIRSTSIMYDNLQSSNVASPITFNVNENTPIGTIIGYIPELIYPTPLANIKFTLPHNTFFEIDYKGALRVIGELDRDDNPYLCLEPSYPQHCIWSSFAITTDGQYIGLRITVNDLNDNIPKWPQSFISINVQEEIKTTQMFELPLASDPDYGINSIQEYKLETDKMESKYFKLLVEKHTMENLSLYNFHLVLSVIESLDRERQAWYNLSLLAVDGNKPYHTGTLKITVHITDENDHAPTFSSKMYQAVISEDLEIGSVIYLTENNQTFNNVDPLGILSDDSSSKLRTKNQLHATDPDEGLNGEIEYHYAASTPNSVLENFELDKHTGLLYIARTLNYDIGPNEWNFQVIASDKGRPPRSSTTTVQISLSDANTHAPTIKPRIQLSENYKQHLSRLNISITSNNHNILHIPENVPHSNDALVVLTVSDQDTGLGGSFECNLGPNDMNTFVKSSILSDIPSYPDHKDHITEQFYLNFTGKLPRWKIYSIYATTTFDRELEPTHLLHIVCTDEGTPKMTSTYTLTVIIEDENDNAPEFTENQYEIHVMEENQPNSTVGRIVAIDKDANQNGKVNYKIQWPDQYNQYNKLFILTEHGKLIATQSLDRERVPNGYKFTINSHGLLKTNRIIDRESQSIYQFTVLATDGGVQLENRYLPVNYQIDDYEEEIYEVSKHKITSQNKNNIHTSAVTVRILVSDLNDNTPIFVYPNTSVFKVRLSVHEKKGFIVTRLVAVDKDSGRNGEIHYNLLKGDPKHTFGLRHDTGEIIVTNTIQKSKDVSTILSIQASDRGVPPKSSKIDVQIIITDSPPIGRSLGTLDEYQLANLKSLGLIGITEVDNTGTVELNKLIMMCIVVSTAILCIILIVTIGVFAKRTTCKNIFTSIKQRQSVKMRKTRGKNSVPDVICKDNDDDDINQPDEFQEEMKNLKEKNSIEFCDVLSHVQYNHYQEMAQKSSLIPKTPNTLADAIKLDHLLQFVKDNNNNIVTGDNDLYNNNNNINEDTFSKSTLTNLHCDNICSPDISISLPSYTKNNYTNDTLFMGHLECNRLITTESGRETHTESLPTSVINSVPYLSYTQDAVMTLPRVCAIHGAPGTAMKLLALPLNDSSYLGCSEMNRNLCTSSLNDAPVIDSDVDSGRGGSVNNIGSSPNSDQITLNHNVSSRKPDATVFPVHYVTGSLNFSLIPVSVATSLNITPSTSSNPPVLLPLSEVPNVSTESTLLNPKKYSKLTGDKLRVTFAENPNEEEISSQLTNSLDGTKPIIHYPTVSPDPVKKDKGPWRLIQCTSNNVKL</sequence>
<evidence type="ECO:0000256" key="11">
    <source>
        <dbReference type="PROSITE-ProRule" id="PRU00043"/>
    </source>
</evidence>
<feature type="domain" description="Cadherin" evidence="13">
    <location>
        <begin position="490"/>
        <end position="616"/>
    </location>
</feature>
<organism evidence="14 15">
    <name type="scientific">Schistosoma margrebowiei</name>
    <dbReference type="NCBI Taxonomy" id="48269"/>
    <lineage>
        <taxon>Eukaryota</taxon>
        <taxon>Metazoa</taxon>
        <taxon>Spiralia</taxon>
        <taxon>Lophotrochozoa</taxon>
        <taxon>Platyhelminthes</taxon>
        <taxon>Trematoda</taxon>
        <taxon>Digenea</taxon>
        <taxon>Strigeidida</taxon>
        <taxon>Schistosomatoidea</taxon>
        <taxon>Schistosomatidae</taxon>
        <taxon>Schistosoma</taxon>
    </lineage>
</organism>
<evidence type="ECO:0000313" key="14">
    <source>
        <dbReference type="Proteomes" id="UP000050790"/>
    </source>
</evidence>
<evidence type="ECO:0000256" key="10">
    <source>
        <dbReference type="ARBA" id="ARBA00023180"/>
    </source>
</evidence>
<feature type="domain" description="Cadherin" evidence="13">
    <location>
        <begin position="617"/>
        <end position="783"/>
    </location>
</feature>